<dbReference type="PATRIC" id="fig|700597.3.peg.1850"/>
<comment type="caution">
    <text evidence="1">The sequence shown here is derived from an EMBL/GenBank/DDBJ whole genome shotgun (WGS) entry which is preliminary data.</text>
</comment>
<proteinExistence type="predicted"/>
<dbReference type="AlphaFoldDB" id="G2G8T0"/>
<name>G2G8T0_9ACTN</name>
<evidence type="ECO:0000313" key="1">
    <source>
        <dbReference type="EMBL" id="EGX60145.1"/>
    </source>
</evidence>
<dbReference type="EMBL" id="AGBF01000019">
    <property type="protein sequence ID" value="EGX60145.1"/>
    <property type="molecule type" value="Genomic_DNA"/>
</dbReference>
<gene>
    <name evidence="1" type="ORF">SZN_09491</name>
</gene>
<evidence type="ECO:0000313" key="2">
    <source>
        <dbReference type="Proteomes" id="UP000004217"/>
    </source>
</evidence>
<keyword evidence="2" id="KW-1185">Reference proteome</keyword>
<organism evidence="1 2">
    <name type="scientific">Streptomyces zinciresistens K42</name>
    <dbReference type="NCBI Taxonomy" id="700597"/>
    <lineage>
        <taxon>Bacteria</taxon>
        <taxon>Bacillati</taxon>
        <taxon>Actinomycetota</taxon>
        <taxon>Actinomycetes</taxon>
        <taxon>Kitasatosporales</taxon>
        <taxon>Streptomycetaceae</taxon>
        <taxon>Streptomyces</taxon>
    </lineage>
</organism>
<reference evidence="1 2" key="1">
    <citation type="submission" date="2011-08" db="EMBL/GenBank/DDBJ databases">
        <authorList>
            <person name="Lin Y."/>
            <person name="Hao X."/>
            <person name="Johnstone L."/>
            <person name="Miller S.J."/>
            <person name="Wei G."/>
            <person name="Rensing C."/>
        </authorList>
    </citation>
    <scope>NUCLEOTIDE SEQUENCE [LARGE SCALE GENOMIC DNA]</scope>
    <source>
        <strain evidence="1 2">K42</strain>
    </source>
</reference>
<dbReference type="Proteomes" id="UP000004217">
    <property type="component" value="Unassembled WGS sequence"/>
</dbReference>
<sequence>MQQLVAQAVEGLIPGGVPDRMTVKIAESIPGGGEHTWSGAVDGLAEVVAAALAGHAVLSASRTDALKIITKVLKQPGGEDRLPAEIICGYPRAVFDGTEPRPKPWMMRVDMLAVRVAAQLPLAGHEIQSPLDRAEDAKRRRDLAGELGALMDGHAELTTAAWYPNRPGDLVHVHYEAAGTRAPFGETYLISAGAHGFLSMQLLTHTLPRDTEVLDGMVGCYAVKDDPDPLSEMWMEAGPHRLTIVRDGRPVHTGAARGEGQ</sequence>
<protein>
    <submittedName>
        <fullName evidence="1">Uncharacterized protein</fullName>
    </submittedName>
</protein>
<accession>G2G8T0</accession>